<dbReference type="Gene3D" id="1.10.150.130">
    <property type="match status" value="1"/>
</dbReference>
<evidence type="ECO:0000256" key="3">
    <source>
        <dbReference type="ARBA" id="ARBA00022618"/>
    </source>
</evidence>
<evidence type="ECO:0000256" key="6">
    <source>
        <dbReference type="ARBA" id="ARBA00023125"/>
    </source>
</evidence>
<feature type="domain" description="Tyr recombinase" evidence="10">
    <location>
        <begin position="112"/>
        <end position="299"/>
    </location>
</feature>
<dbReference type="InterPro" id="IPR004107">
    <property type="entry name" value="Integrase_SAM-like_N"/>
</dbReference>
<evidence type="ECO:0000256" key="9">
    <source>
        <dbReference type="HAMAP-Rule" id="MF_01808"/>
    </source>
</evidence>
<evidence type="ECO:0000259" key="10">
    <source>
        <dbReference type="PROSITE" id="PS51898"/>
    </source>
</evidence>
<dbReference type="Pfam" id="PF00589">
    <property type="entry name" value="Phage_integrase"/>
    <property type="match status" value="1"/>
</dbReference>
<gene>
    <name evidence="9" type="primary">xerC</name>
    <name evidence="12" type="ORF">QEH52_15465</name>
</gene>
<dbReference type="InterPro" id="IPR013762">
    <property type="entry name" value="Integrase-like_cat_sf"/>
</dbReference>
<dbReference type="PANTHER" id="PTHR30349">
    <property type="entry name" value="PHAGE INTEGRASE-RELATED"/>
    <property type="match status" value="1"/>
</dbReference>
<keyword evidence="8 9" id="KW-0131">Cell cycle</keyword>
<feature type="active site" evidence="9">
    <location>
        <position position="183"/>
    </location>
</feature>
<evidence type="ECO:0000256" key="4">
    <source>
        <dbReference type="ARBA" id="ARBA00022829"/>
    </source>
</evidence>
<comment type="similarity">
    <text evidence="9">Belongs to the 'phage' integrase family. XerC subfamily.</text>
</comment>
<keyword evidence="4 9" id="KW-0159">Chromosome partition</keyword>
<dbReference type="Pfam" id="PF02899">
    <property type="entry name" value="Phage_int_SAM_1"/>
    <property type="match status" value="1"/>
</dbReference>
<dbReference type="InterPro" id="IPR002104">
    <property type="entry name" value="Integrase_catalytic"/>
</dbReference>
<feature type="active site" description="O-(3'-phospho-DNA)-tyrosine intermediate" evidence="9">
    <location>
        <position position="286"/>
    </location>
</feature>
<dbReference type="PROSITE" id="PS51898">
    <property type="entry name" value="TYR_RECOMBINASE"/>
    <property type="match status" value="1"/>
</dbReference>
<evidence type="ECO:0000313" key="12">
    <source>
        <dbReference type="EMBL" id="MDQ8208925.1"/>
    </source>
</evidence>
<dbReference type="HAMAP" id="MF_01808">
    <property type="entry name" value="Recomb_XerC_XerD"/>
    <property type="match status" value="1"/>
</dbReference>
<evidence type="ECO:0000256" key="1">
    <source>
        <dbReference type="ARBA" id="ARBA00004496"/>
    </source>
</evidence>
<dbReference type="Proteomes" id="UP001225316">
    <property type="component" value="Unassembled WGS sequence"/>
</dbReference>
<feature type="domain" description="Core-binding (CB)" evidence="11">
    <location>
        <begin position="4"/>
        <end position="91"/>
    </location>
</feature>
<keyword evidence="7 9" id="KW-0233">DNA recombination</keyword>
<comment type="subcellular location">
    <subcellularLocation>
        <location evidence="1 9">Cytoplasm</location>
    </subcellularLocation>
</comment>
<evidence type="ECO:0000256" key="5">
    <source>
        <dbReference type="ARBA" id="ARBA00022908"/>
    </source>
</evidence>
<organism evidence="12 13">
    <name type="scientific">Thalassobacterium maritimum</name>
    <dbReference type="NCBI Taxonomy" id="3041265"/>
    <lineage>
        <taxon>Bacteria</taxon>
        <taxon>Pseudomonadati</taxon>
        <taxon>Verrucomicrobiota</taxon>
        <taxon>Opitutia</taxon>
        <taxon>Puniceicoccales</taxon>
        <taxon>Coraliomargaritaceae</taxon>
        <taxon>Thalassobacterium</taxon>
    </lineage>
</organism>
<keyword evidence="5 9" id="KW-0229">DNA integration</keyword>
<evidence type="ECO:0000256" key="2">
    <source>
        <dbReference type="ARBA" id="ARBA00022490"/>
    </source>
</evidence>
<accession>A0ABU1B0J4</accession>
<dbReference type="InterPro" id="IPR044068">
    <property type="entry name" value="CB"/>
</dbReference>
<sequence length="305" mass="34249">MNLPDSVPYLDQFCDHLAHERRLSEYTVRNYRAAVVNFVSELIAVGKWKGDFASVSAIQVRSFLIEAGRSKARRTLHNQVSGLRAFYLYLRKQGLVENNPFTGLTLPKLDKPLPKFLTESQMRALLNAPILLWKDGKLGEFEAFRDSLILELLYGGGLRVSELCGLNHGQIDLGQGVARVHGKGRKQRLCPLGPVAVQCLKFFVQRFELEAALNAPVVCKRSGQRMEPRQVQKLLKTHLAAAELPLDMTPHKLRHSFATHLLDEGADLRAVQELLGHANLSTTQIYTHVSIARLKEAHKQAHPRA</sequence>
<keyword evidence="3 9" id="KW-0132">Cell division</keyword>
<evidence type="ECO:0000259" key="11">
    <source>
        <dbReference type="PROSITE" id="PS51900"/>
    </source>
</evidence>
<keyword evidence="2 9" id="KW-0963">Cytoplasm</keyword>
<feature type="active site" evidence="9">
    <location>
        <position position="277"/>
    </location>
</feature>
<dbReference type="SUPFAM" id="SSF56349">
    <property type="entry name" value="DNA breaking-rejoining enzymes"/>
    <property type="match status" value="1"/>
</dbReference>
<dbReference type="InterPro" id="IPR010998">
    <property type="entry name" value="Integrase_recombinase_N"/>
</dbReference>
<dbReference type="PANTHER" id="PTHR30349:SF77">
    <property type="entry name" value="TYROSINE RECOMBINASE XERC"/>
    <property type="match status" value="1"/>
</dbReference>
<evidence type="ECO:0000256" key="7">
    <source>
        <dbReference type="ARBA" id="ARBA00023172"/>
    </source>
</evidence>
<feature type="active site" evidence="9">
    <location>
        <position position="251"/>
    </location>
</feature>
<evidence type="ECO:0000313" key="13">
    <source>
        <dbReference type="Proteomes" id="UP001225316"/>
    </source>
</evidence>
<keyword evidence="6 9" id="KW-0238">DNA-binding</keyword>
<reference evidence="12 13" key="1">
    <citation type="submission" date="2023-04" db="EMBL/GenBank/DDBJ databases">
        <title>A novel bacteria isolated from coastal sediment.</title>
        <authorList>
            <person name="Liu X.-J."/>
            <person name="Du Z.-J."/>
        </authorList>
    </citation>
    <scope>NUCLEOTIDE SEQUENCE [LARGE SCALE GENOMIC DNA]</scope>
    <source>
        <strain evidence="12 13">SDUM461003</strain>
    </source>
</reference>
<dbReference type="CDD" id="cd00798">
    <property type="entry name" value="INT_XerDC_C"/>
    <property type="match status" value="1"/>
</dbReference>
<dbReference type="PROSITE" id="PS51900">
    <property type="entry name" value="CB"/>
    <property type="match status" value="1"/>
</dbReference>
<dbReference type="InterPro" id="IPR023009">
    <property type="entry name" value="Tyrosine_recombinase_XerC/XerD"/>
</dbReference>
<comment type="caution">
    <text evidence="12">The sequence shown here is derived from an EMBL/GenBank/DDBJ whole genome shotgun (WGS) entry which is preliminary data.</text>
</comment>
<keyword evidence="13" id="KW-1185">Reference proteome</keyword>
<comment type="function">
    <text evidence="9">Site-specific tyrosine recombinase, which acts by catalyzing the cutting and rejoining of the recombining DNA molecules. The XerC-XerD complex is essential to convert dimers of the bacterial chromosome into monomers to permit their segregation at cell division. It also contributes to the segregational stability of plasmids.</text>
</comment>
<proteinExistence type="inferred from homology"/>
<dbReference type="RefSeq" id="WP_308951656.1">
    <property type="nucleotide sequence ID" value="NZ_JARXHW010000045.1"/>
</dbReference>
<protein>
    <recommendedName>
        <fullName evidence="9">Tyrosine recombinase XerC</fullName>
    </recommendedName>
</protein>
<name>A0ABU1B0J4_9BACT</name>
<comment type="subunit">
    <text evidence="9">Forms a cyclic heterotetrameric complex composed of two molecules of XerC and two molecules of XerD.</text>
</comment>
<dbReference type="Gene3D" id="1.10.443.10">
    <property type="entry name" value="Intergrase catalytic core"/>
    <property type="match status" value="1"/>
</dbReference>
<dbReference type="InterPro" id="IPR050090">
    <property type="entry name" value="Tyrosine_recombinase_XerCD"/>
</dbReference>
<dbReference type="EMBL" id="JARXHW010000045">
    <property type="protein sequence ID" value="MDQ8208925.1"/>
    <property type="molecule type" value="Genomic_DNA"/>
</dbReference>
<evidence type="ECO:0000256" key="8">
    <source>
        <dbReference type="ARBA" id="ARBA00023306"/>
    </source>
</evidence>
<feature type="active site" evidence="9">
    <location>
        <position position="254"/>
    </location>
</feature>
<feature type="active site" evidence="9">
    <location>
        <position position="159"/>
    </location>
</feature>
<dbReference type="InterPro" id="IPR011010">
    <property type="entry name" value="DNA_brk_join_enz"/>
</dbReference>